<keyword evidence="3" id="KW-0645">Protease</keyword>
<comment type="caution">
    <text evidence="3">The sequence shown here is derived from an EMBL/GenBank/DDBJ whole genome shotgun (WGS) entry which is preliminary data.</text>
</comment>
<dbReference type="PROSITE" id="PS51208">
    <property type="entry name" value="AUTOTRANSPORTER"/>
    <property type="match status" value="1"/>
</dbReference>
<dbReference type="InterPro" id="IPR036709">
    <property type="entry name" value="Autotransporte_beta_dom_sf"/>
</dbReference>
<dbReference type="InterPro" id="IPR005546">
    <property type="entry name" value="Autotransporte_beta"/>
</dbReference>
<dbReference type="AlphaFoldDB" id="A0A109KRY0"/>
<dbReference type="InterPro" id="IPR011050">
    <property type="entry name" value="Pectin_lyase_fold/virulence"/>
</dbReference>
<evidence type="ECO:0000259" key="2">
    <source>
        <dbReference type="PROSITE" id="PS51208"/>
    </source>
</evidence>
<dbReference type="GO" id="GO:0008233">
    <property type="term" value="F:peptidase activity"/>
    <property type="evidence" value="ECO:0007669"/>
    <property type="project" value="UniProtKB-KW"/>
</dbReference>
<organism evidence="3 4">
    <name type="scientific">Pseudomonas fluorescens</name>
    <dbReference type="NCBI Taxonomy" id="294"/>
    <lineage>
        <taxon>Bacteria</taxon>
        <taxon>Pseudomonadati</taxon>
        <taxon>Pseudomonadota</taxon>
        <taxon>Gammaproteobacteria</taxon>
        <taxon>Pseudomonadales</taxon>
        <taxon>Pseudomonadaceae</taxon>
        <taxon>Pseudomonas</taxon>
    </lineage>
</organism>
<dbReference type="PATRIC" id="fig|294.195.peg.3318"/>
<name>A0A109KRY0_PSEFL</name>
<dbReference type="EMBL" id="LCYC01000041">
    <property type="protein sequence ID" value="KWV74190.1"/>
    <property type="molecule type" value="Genomic_DNA"/>
</dbReference>
<sequence>MSFVPRRLALTISLIVSGASLSPASLAQVFIDTPTNTPLTVGSGYFYTPSLWVTKTGSITTHTTAVSVRQNLPDWQRNVFIQNDGSITADRLDGISLGAATDVRIDNTGVISGAQHAISGEQLNLLSNNGTLAGRDGAGVSITGDATVYNDGTITGAREGRLENIDGDGLRIGGIAHIENSGVIRALGASGANKNGRANTSDGVSIGGGYLFNGGRFDPSTGIPRTGSITGANNGLLVSDGHDGPATGATELRNFVDLRGLDGYGARFIGNFDDRVFNGALISGGNGVALDMGGGNDTLTLYPGARFEGLVDGGAGHNTMILEGYQYYPSDTREPDGTVEATRNFDVLQVRRGYWVLNGRGDFSEGARLSANGHLNNQGNIAGDVIVDQGATYRGRGSVNNLTVSGRLITDIVVGAPQVNGNLIMKPGSVFEFATYPDDSAATTHVVGNASLNGAYLWPQPGYSMDYPWHSTYTVLQAGSITGTFDDSNLRSYYAFLTPTLSYDNNRVNLSYTRNDVEFIDYARTSNAARAVNSIESITWSHWSNWDGSFPPPSMMPNPNPLYDALLATSETTASAALEALAGSSNANLASATLAASSQVGTSMLSAMRQMSSSSSLLVGLESAQTPELAATGIPSSARNLNDPNARGRVWLQGLGSYGKLDGQHGNESSQQRTQGSLLGIDWSLSPLWRLGVLGGYSKTDMDSHNVDNSLRSWHAGAYAVRQDGPLALRLGAAYSQHRGNNKRTVEFAGFSERPKGDYDADSQQAFAELGYMLGNGRLNIEPFANLGYQRYHRDNYREKGGDASLKVDAQTQDNVSSTFGVRLAHLSQLDNGISLTPQASFGWRHLYGNVDSKTRQAFLIGGDAFNVEGSALDRDSLMVEVGLAVGLSAQQNLSVGYNGELGSNSRNHAVVGQWQMSF</sequence>
<feature type="signal peptide" evidence="1">
    <location>
        <begin position="1"/>
        <end position="27"/>
    </location>
</feature>
<accession>A0A109KRY0</accession>
<protein>
    <submittedName>
        <fullName evidence="3">Extracellular serine protease</fullName>
        <ecNumber evidence="3">3.4.21.-</ecNumber>
    </submittedName>
</protein>
<feature type="chain" id="PRO_5007137760" evidence="1">
    <location>
        <begin position="28"/>
        <end position="919"/>
    </location>
</feature>
<dbReference type="SMART" id="SM00869">
    <property type="entry name" value="Autotransporter"/>
    <property type="match status" value="1"/>
</dbReference>
<dbReference type="Pfam" id="PF03797">
    <property type="entry name" value="Autotransporter"/>
    <property type="match status" value="1"/>
</dbReference>
<keyword evidence="3" id="KW-0378">Hydrolase</keyword>
<dbReference type="InterPro" id="IPR006315">
    <property type="entry name" value="OM_autotransptr_brl_dom"/>
</dbReference>
<dbReference type="EC" id="3.4.21.-" evidence="3"/>
<proteinExistence type="predicted"/>
<dbReference type="Gene3D" id="2.40.128.130">
    <property type="entry name" value="Autotransporter beta-domain"/>
    <property type="match status" value="1"/>
</dbReference>
<dbReference type="RefSeq" id="WP_060766052.1">
    <property type="nucleotide sequence ID" value="NZ_LCYC01000041.1"/>
</dbReference>
<dbReference type="GO" id="GO:0019867">
    <property type="term" value="C:outer membrane"/>
    <property type="evidence" value="ECO:0007669"/>
    <property type="project" value="InterPro"/>
</dbReference>
<gene>
    <name evidence="3" type="ORF">PFL603g_03104</name>
</gene>
<dbReference type="SUPFAM" id="SSF51126">
    <property type="entry name" value="Pectin lyase-like"/>
    <property type="match status" value="1"/>
</dbReference>
<evidence type="ECO:0000313" key="4">
    <source>
        <dbReference type="Proteomes" id="UP000063434"/>
    </source>
</evidence>
<dbReference type="SUPFAM" id="SSF103515">
    <property type="entry name" value="Autotransporter"/>
    <property type="match status" value="1"/>
</dbReference>
<reference evidence="3 4" key="1">
    <citation type="submission" date="2015-05" db="EMBL/GenBank/DDBJ databases">
        <title>A genomic and transcriptomic approach to investigate the blue pigment phenotype in Pseudomonas fluorescens.</title>
        <authorList>
            <person name="Andreani N.A."/>
            <person name="Cardazzo B."/>
        </authorList>
    </citation>
    <scope>NUCLEOTIDE SEQUENCE [LARGE SCALE GENOMIC DNA]</scope>
    <source>
        <strain evidence="3 4">Ps_40</strain>
    </source>
</reference>
<dbReference type="NCBIfam" id="TIGR01414">
    <property type="entry name" value="autotrans_barl"/>
    <property type="match status" value="1"/>
</dbReference>
<dbReference type="Proteomes" id="UP000063434">
    <property type="component" value="Unassembled WGS sequence"/>
</dbReference>
<feature type="domain" description="Autotransporter" evidence="2">
    <location>
        <begin position="643"/>
        <end position="919"/>
    </location>
</feature>
<keyword evidence="1" id="KW-0732">Signal</keyword>
<evidence type="ECO:0000313" key="3">
    <source>
        <dbReference type="EMBL" id="KWV74190.1"/>
    </source>
</evidence>
<dbReference type="GO" id="GO:0006508">
    <property type="term" value="P:proteolysis"/>
    <property type="evidence" value="ECO:0007669"/>
    <property type="project" value="UniProtKB-KW"/>
</dbReference>
<evidence type="ECO:0000256" key="1">
    <source>
        <dbReference type="SAM" id="SignalP"/>
    </source>
</evidence>